<comment type="cofactor">
    <cofactor evidence="1">
        <name>pyridoxal 5'-phosphate</name>
        <dbReference type="ChEBI" id="CHEBI:597326"/>
    </cofactor>
</comment>
<name>A0AAW2LL66_SESRA</name>
<keyword evidence="3" id="KW-0663">Pyridoxal phosphate</keyword>
<dbReference type="AlphaFoldDB" id="A0AAW2LL66"/>
<dbReference type="GO" id="GO:0030170">
    <property type="term" value="F:pyridoxal phosphate binding"/>
    <property type="evidence" value="ECO:0007669"/>
    <property type="project" value="InterPro"/>
</dbReference>
<accession>A0AAW2LL66</accession>
<dbReference type="GO" id="GO:0006520">
    <property type="term" value="P:amino acid metabolic process"/>
    <property type="evidence" value="ECO:0007669"/>
    <property type="project" value="TreeGrafter"/>
</dbReference>
<dbReference type="Gene3D" id="3.40.640.10">
    <property type="entry name" value="Type I PLP-dependent aspartate aminotransferase-like (Major domain)"/>
    <property type="match status" value="1"/>
</dbReference>
<organism evidence="6">
    <name type="scientific">Sesamum radiatum</name>
    <name type="common">Black benniseed</name>
    <dbReference type="NCBI Taxonomy" id="300843"/>
    <lineage>
        <taxon>Eukaryota</taxon>
        <taxon>Viridiplantae</taxon>
        <taxon>Streptophyta</taxon>
        <taxon>Embryophyta</taxon>
        <taxon>Tracheophyta</taxon>
        <taxon>Spermatophyta</taxon>
        <taxon>Magnoliopsida</taxon>
        <taxon>eudicotyledons</taxon>
        <taxon>Gunneridae</taxon>
        <taxon>Pentapetalae</taxon>
        <taxon>asterids</taxon>
        <taxon>lamiids</taxon>
        <taxon>Lamiales</taxon>
        <taxon>Pedaliaceae</taxon>
        <taxon>Sesamum</taxon>
    </lineage>
</organism>
<reference evidence="6" key="1">
    <citation type="submission" date="2020-06" db="EMBL/GenBank/DDBJ databases">
        <authorList>
            <person name="Li T."/>
            <person name="Hu X."/>
            <person name="Zhang T."/>
            <person name="Song X."/>
            <person name="Zhang H."/>
            <person name="Dai N."/>
            <person name="Sheng W."/>
            <person name="Hou X."/>
            <person name="Wei L."/>
        </authorList>
    </citation>
    <scope>NUCLEOTIDE SEQUENCE</scope>
    <source>
        <strain evidence="6">G02</strain>
        <tissue evidence="6">Leaf</tissue>
    </source>
</reference>
<sequence>MDRATLRTLVSFINDKQNHFLCDEVYATTVFQSPEFVSVSYIIEELECNRNLIHVLYGLAKDYRLSGFRVGIVYSYNDAVMNLCHKMSTACLVSSQTQYFMASMLSDDDQFIDKFLLESATRLRRRHDAFIKVLAKAGIKCCWEFGGGLEKEKLIGILERFLHY</sequence>
<evidence type="ECO:0000256" key="4">
    <source>
        <dbReference type="ARBA" id="ARBA00023239"/>
    </source>
</evidence>
<dbReference type="EMBL" id="JACGWJ010000024">
    <property type="protein sequence ID" value="KAL0319894.1"/>
    <property type="molecule type" value="Genomic_DNA"/>
</dbReference>
<evidence type="ECO:0000256" key="3">
    <source>
        <dbReference type="ARBA" id="ARBA00022898"/>
    </source>
</evidence>
<evidence type="ECO:0000256" key="2">
    <source>
        <dbReference type="ARBA" id="ARBA00022691"/>
    </source>
</evidence>
<dbReference type="InterPro" id="IPR015421">
    <property type="entry name" value="PyrdxlP-dep_Trfase_major"/>
</dbReference>
<keyword evidence="4" id="KW-0456">Lyase</keyword>
<dbReference type="Pfam" id="PF00155">
    <property type="entry name" value="Aminotran_1_2"/>
    <property type="match status" value="1"/>
</dbReference>
<dbReference type="InterPro" id="IPR050478">
    <property type="entry name" value="Ethylene_sulfur-biosynth"/>
</dbReference>
<dbReference type="PANTHER" id="PTHR43795:SF6">
    <property type="entry name" value="1-AMINOCYCLOPROPANE-1-CARBOXYLATE SYNTHASE 6"/>
    <property type="match status" value="1"/>
</dbReference>
<reference evidence="6" key="2">
    <citation type="journal article" date="2024" name="Plant">
        <title>Genomic evolution and insights into agronomic trait innovations of Sesamum species.</title>
        <authorList>
            <person name="Miao H."/>
            <person name="Wang L."/>
            <person name="Qu L."/>
            <person name="Liu H."/>
            <person name="Sun Y."/>
            <person name="Le M."/>
            <person name="Wang Q."/>
            <person name="Wei S."/>
            <person name="Zheng Y."/>
            <person name="Lin W."/>
            <person name="Duan Y."/>
            <person name="Cao H."/>
            <person name="Xiong S."/>
            <person name="Wang X."/>
            <person name="Wei L."/>
            <person name="Li C."/>
            <person name="Ma Q."/>
            <person name="Ju M."/>
            <person name="Zhao R."/>
            <person name="Li G."/>
            <person name="Mu C."/>
            <person name="Tian Q."/>
            <person name="Mei H."/>
            <person name="Zhang T."/>
            <person name="Gao T."/>
            <person name="Zhang H."/>
        </authorList>
    </citation>
    <scope>NUCLEOTIDE SEQUENCE</scope>
    <source>
        <strain evidence="6">G02</strain>
    </source>
</reference>
<evidence type="ECO:0000313" key="6">
    <source>
        <dbReference type="EMBL" id="KAL0319894.1"/>
    </source>
</evidence>
<dbReference type="InterPro" id="IPR015424">
    <property type="entry name" value="PyrdxlP-dep_Trfase"/>
</dbReference>
<dbReference type="PRINTS" id="PR00753">
    <property type="entry name" value="ACCSYNTHASE"/>
</dbReference>
<gene>
    <name evidence="6" type="ORF">Sradi_5250900</name>
</gene>
<keyword evidence="2" id="KW-0949">S-adenosyl-L-methionine</keyword>
<dbReference type="InterPro" id="IPR004839">
    <property type="entry name" value="Aminotransferase_I/II_large"/>
</dbReference>
<proteinExistence type="predicted"/>
<dbReference type="PANTHER" id="PTHR43795">
    <property type="entry name" value="BIFUNCTIONAL ASPARTATE AMINOTRANSFERASE AND GLUTAMATE/ASPARTATE-PREPHENATE AMINOTRANSFERASE-RELATED"/>
    <property type="match status" value="1"/>
</dbReference>
<comment type="caution">
    <text evidence="6">The sequence shown here is derived from an EMBL/GenBank/DDBJ whole genome shotgun (WGS) entry which is preliminary data.</text>
</comment>
<dbReference type="GO" id="GO:0016829">
    <property type="term" value="F:lyase activity"/>
    <property type="evidence" value="ECO:0007669"/>
    <property type="project" value="UniProtKB-KW"/>
</dbReference>
<evidence type="ECO:0000256" key="1">
    <source>
        <dbReference type="ARBA" id="ARBA00001933"/>
    </source>
</evidence>
<dbReference type="GO" id="GO:0008483">
    <property type="term" value="F:transaminase activity"/>
    <property type="evidence" value="ECO:0007669"/>
    <property type="project" value="TreeGrafter"/>
</dbReference>
<dbReference type="SUPFAM" id="SSF53383">
    <property type="entry name" value="PLP-dependent transferases"/>
    <property type="match status" value="1"/>
</dbReference>
<protein>
    <submittedName>
        <fullName evidence="6">1-aminocyclopropane-1-carboxylate synthase</fullName>
    </submittedName>
</protein>
<feature type="domain" description="Aminotransferase class I/classII large" evidence="5">
    <location>
        <begin position="2"/>
        <end position="141"/>
    </location>
</feature>
<evidence type="ECO:0000259" key="5">
    <source>
        <dbReference type="Pfam" id="PF00155"/>
    </source>
</evidence>